<dbReference type="Proteomes" id="UP000712281">
    <property type="component" value="Unassembled WGS sequence"/>
</dbReference>
<proteinExistence type="predicted"/>
<name>A0A8S9J514_BRACR</name>
<reference evidence="1" key="1">
    <citation type="submission" date="2019-12" db="EMBL/GenBank/DDBJ databases">
        <title>Genome sequencing and annotation of Brassica cretica.</title>
        <authorList>
            <person name="Studholme D.J."/>
            <person name="Sarris P.F."/>
        </authorList>
    </citation>
    <scope>NUCLEOTIDE SEQUENCE</scope>
    <source>
        <strain evidence="1">PFS-001/15</strain>
        <tissue evidence="1">Leaf</tissue>
    </source>
</reference>
<accession>A0A8S9J514</accession>
<dbReference type="EMBL" id="QGKW02001660">
    <property type="protein sequence ID" value="KAF2577238.1"/>
    <property type="molecule type" value="Genomic_DNA"/>
</dbReference>
<evidence type="ECO:0000313" key="1">
    <source>
        <dbReference type="EMBL" id="KAF2577238.1"/>
    </source>
</evidence>
<protein>
    <submittedName>
        <fullName evidence="1">Uncharacterized protein</fullName>
    </submittedName>
</protein>
<gene>
    <name evidence="1" type="ORF">F2Q68_00005405</name>
</gene>
<evidence type="ECO:0000313" key="2">
    <source>
        <dbReference type="Proteomes" id="UP000712281"/>
    </source>
</evidence>
<organism evidence="1 2">
    <name type="scientific">Brassica cretica</name>
    <name type="common">Mustard</name>
    <dbReference type="NCBI Taxonomy" id="69181"/>
    <lineage>
        <taxon>Eukaryota</taxon>
        <taxon>Viridiplantae</taxon>
        <taxon>Streptophyta</taxon>
        <taxon>Embryophyta</taxon>
        <taxon>Tracheophyta</taxon>
        <taxon>Spermatophyta</taxon>
        <taxon>Magnoliopsida</taxon>
        <taxon>eudicotyledons</taxon>
        <taxon>Gunneridae</taxon>
        <taxon>Pentapetalae</taxon>
        <taxon>rosids</taxon>
        <taxon>malvids</taxon>
        <taxon>Brassicales</taxon>
        <taxon>Brassicaceae</taxon>
        <taxon>Brassiceae</taxon>
        <taxon>Brassica</taxon>
    </lineage>
</organism>
<dbReference type="AlphaFoldDB" id="A0A8S9J514"/>
<sequence length="137" mass="15511">MCTVRTSSNTCQASEGYLLLLFVSLTKPSLRWATDPAVDLQVAELRPISGSSKHEYTRVLELLLTTKRARVHTTPHNHPKRPRTEGGGWLPLASTQYWTSLESCEEGSTFNPRKYGGLKKIERMTLGELNDYLLKFE</sequence>
<comment type="caution">
    <text evidence="1">The sequence shown here is derived from an EMBL/GenBank/DDBJ whole genome shotgun (WGS) entry which is preliminary data.</text>
</comment>